<evidence type="ECO:0000259" key="1">
    <source>
        <dbReference type="PROSITE" id="PS50181"/>
    </source>
</evidence>
<dbReference type="InParanoid" id="A0A1C7ND40"/>
<evidence type="ECO:0000313" key="2">
    <source>
        <dbReference type="EMBL" id="OBZ86985.1"/>
    </source>
</evidence>
<feature type="domain" description="F-box" evidence="1">
    <location>
        <begin position="1"/>
        <end position="45"/>
    </location>
</feature>
<dbReference type="EMBL" id="LUGH01000255">
    <property type="protein sequence ID" value="OBZ86985.1"/>
    <property type="molecule type" value="Genomic_DNA"/>
</dbReference>
<accession>A0A1C7ND40</accession>
<dbReference type="OrthoDB" id="2299019at2759"/>
<reference evidence="2 3" key="1">
    <citation type="submission" date="2016-03" db="EMBL/GenBank/DDBJ databases">
        <title>Choanephora cucurbitarum.</title>
        <authorList>
            <person name="Min B."/>
            <person name="Park H."/>
            <person name="Park J.-H."/>
            <person name="Shin H.-D."/>
            <person name="Choi I.-G."/>
        </authorList>
    </citation>
    <scope>NUCLEOTIDE SEQUENCE [LARGE SCALE GENOMIC DNA]</scope>
    <source>
        <strain evidence="2 3">KUS-F28377</strain>
    </source>
</reference>
<dbReference type="AlphaFoldDB" id="A0A1C7ND40"/>
<dbReference type="Proteomes" id="UP000093000">
    <property type="component" value="Unassembled WGS sequence"/>
</dbReference>
<protein>
    <recommendedName>
        <fullName evidence="1">F-box domain-containing protein</fullName>
    </recommendedName>
</protein>
<proteinExistence type="predicted"/>
<dbReference type="InterPro" id="IPR036047">
    <property type="entry name" value="F-box-like_dom_sf"/>
</dbReference>
<organism evidence="2 3">
    <name type="scientific">Choanephora cucurbitarum</name>
    <dbReference type="NCBI Taxonomy" id="101091"/>
    <lineage>
        <taxon>Eukaryota</taxon>
        <taxon>Fungi</taxon>
        <taxon>Fungi incertae sedis</taxon>
        <taxon>Mucoromycota</taxon>
        <taxon>Mucoromycotina</taxon>
        <taxon>Mucoromycetes</taxon>
        <taxon>Mucorales</taxon>
        <taxon>Mucorineae</taxon>
        <taxon>Choanephoraceae</taxon>
        <taxon>Choanephoroideae</taxon>
        <taxon>Choanephora</taxon>
    </lineage>
</organism>
<dbReference type="PROSITE" id="PS50181">
    <property type="entry name" value="FBOX"/>
    <property type="match status" value="1"/>
</dbReference>
<keyword evidence="3" id="KW-1185">Reference proteome</keyword>
<evidence type="ECO:0000313" key="3">
    <source>
        <dbReference type="Proteomes" id="UP000093000"/>
    </source>
</evidence>
<gene>
    <name evidence="2" type="ORF">A0J61_04960</name>
</gene>
<dbReference type="Pfam" id="PF12937">
    <property type="entry name" value="F-box-like"/>
    <property type="match status" value="1"/>
</dbReference>
<name>A0A1C7ND40_9FUNG</name>
<comment type="caution">
    <text evidence="2">The sequence shown here is derived from an EMBL/GenBank/DDBJ whole genome shotgun (WGS) entry which is preliminary data.</text>
</comment>
<sequence>MPIKLLPYEIHSKILCYLNQEDKKQYSLVSKQWRKATMPILFQKVRITFEEDLDRCVDMFMKSQLIGDSVRSLVLDTARIQDDTSRYSKLICLTPNLMVLEVRSKSDTLYRVALEDMKQGHWKQLHTLVCRSHAVLPVLYISQGYYALASSIQDRLSFLMLDLSSTSDSLEPHCFQFPLHITRQTRFNAVRYLHCFSDQRATIQSLNDALALCPCATEIKLQLCHLDQYRDKERQIEIKSNGAVKRLVVFLYDLTEAGLDYISRKFRCVDQLELRVLMCINHVMSPELPGEEPEIESFEMAVDMIALLADYVHSINKFKILILGMRNQMSLFLAFTSLQRQGELTIQMSDGNFLCTGDTAKPDQFELTTDLFMDSFDLLQPMLIAYLKQLDKLQLESLDPGHTQLLAHCIKLKMLSMQYNDDHTYQGPILPLRVLELESKGMHMNFVNQLIAFTPRLEIVRLRLTSLESVTFDMPLISLHLLCLDAYFAPQKGILYICLIRAGIETYYRSFENQFCSIEANEFNGPDKTKVTLVCRDMKHFEVKWGRLRSNDVHIKHDF</sequence>
<dbReference type="SUPFAM" id="SSF81383">
    <property type="entry name" value="F-box domain"/>
    <property type="match status" value="1"/>
</dbReference>
<dbReference type="InterPro" id="IPR001810">
    <property type="entry name" value="F-box_dom"/>
</dbReference>